<evidence type="ECO:0000256" key="2">
    <source>
        <dbReference type="ARBA" id="ARBA00022679"/>
    </source>
</evidence>
<keyword evidence="3 8" id="KW-0812">Transmembrane</keyword>
<reference evidence="10 11" key="1">
    <citation type="submission" date="2018-06" db="EMBL/GenBank/DDBJ databases">
        <authorList>
            <consortium name="Pathogen Informatics"/>
            <person name="Doyle S."/>
        </authorList>
    </citation>
    <scope>NUCLEOTIDE SEQUENCE [LARGE SCALE GENOMIC DNA]</scope>
    <source>
        <strain evidence="10 11">NCTC11009</strain>
    </source>
</reference>
<dbReference type="GO" id="GO:0006629">
    <property type="term" value="P:lipid metabolic process"/>
    <property type="evidence" value="ECO:0007669"/>
    <property type="project" value="UniProtKB-KW"/>
</dbReference>
<dbReference type="EC" id="2.3.1.51" evidence="10"/>
<evidence type="ECO:0000259" key="9">
    <source>
        <dbReference type="SMART" id="SM00563"/>
    </source>
</evidence>
<keyword evidence="5" id="KW-0443">Lipid metabolism</keyword>
<name>A0A2X1VGR5_9BURK</name>
<evidence type="ECO:0000256" key="1">
    <source>
        <dbReference type="ARBA" id="ARBA00004370"/>
    </source>
</evidence>
<dbReference type="Proteomes" id="UP000250242">
    <property type="component" value="Unassembled WGS sequence"/>
</dbReference>
<evidence type="ECO:0000256" key="8">
    <source>
        <dbReference type="SAM" id="Phobius"/>
    </source>
</evidence>
<evidence type="ECO:0000256" key="7">
    <source>
        <dbReference type="ARBA" id="ARBA00023315"/>
    </source>
</evidence>
<feature type="transmembrane region" description="Helical" evidence="8">
    <location>
        <begin position="12"/>
        <end position="33"/>
    </location>
</feature>
<dbReference type="EMBL" id="UATH01000001">
    <property type="protein sequence ID" value="SPY07580.1"/>
    <property type="molecule type" value="Genomic_DNA"/>
</dbReference>
<evidence type="ECO:0000256" key="5">
    <source>
        <dbReference type="ARBA" id="ARBA00023098"/>
    </source>
</evidence>
<keyword evidence="2 10" id="KW-0808">Transferase</keyword>
<evidence type="ECO:0000256" key="6">
    <source>
        <dbReference type="ARBA" id="ARBA00023136"/>
    </source>
</evidence>
<dbReference type="PANTHER" id="PTHR23063:SF52">
    <property type="entry name" value="LYSOPHOSPHATIDYLCHOLINE ACYLTRANSFERASE"/>
    <property type="match status" value="1"/>
</dbReference>
<organism evidence="10 11">
    <name type="scientific">Oligella urethralis</name>
    <dbReference type="NCBI Taxonomy" id="90245"/>
    <lineage>
        <taxon>Bacteria</taxon>
        <taxon>Pseudomonadati</taxon>
        <taxon>Pseudomonadota</taxon>
        <taxon>Betaproteobacteria</taxon>
        <taxon>Burkholderiales</taxon>
        <taxon>Alcaligenaceae</taxon>
        <taxon>Oligella</taxon>
    </lineage>
</organism>
<dbReference type="GO" id="GO:0003841">
    <property type="term" value="F:1-acylglycerol-3-phosphate O-acyltransferase activity"/>
    <property type="evidence" value="ECO:0007669"/>
    <property type="project" value="UniProtKB-EC"/>
</dbReference>
<sequence>MLIRVLRFLIRLVLLVLLLVIGLFFTGLVFPLLKQSQREAIIKAWSKLLILVLGVKVRIEGAPLQQTAVMLVANHVSWIDIFILNSCRTTAFVAKQEIKQWPIVGRLVAQAGTIFVDRSSRSAMREVNQQLASRYAQGMCTGLFPEGTTSDGLSVKSFFGGLLDAPLKAQVPLQPVAILLYFKGERSGYPSFIGDETLVHNIWVLLSNFGISVTVRYLHPLSGEGMNRVEAAQRCYELIKTEVERDVVGAASVATATGADSKH</sequence>
<evidence type="ECO:0000256" key="4">
    <source>
        <dbReference type="ARBA" id="ARBA00022989"/>
    </source>
</evidence>
<evidence type="ECO:0000313" key="11">
    <source>
        <dbReference type="Proteomes" id="UP000250242"/>
    </source>
</evidence>
<dbReference type="CDD" id="cd07989">
    <property type="entry name" value="LPLAT_AGPAT-like"/>
    <property type="match status" value="1"/>
</dbReference>
<keyword evidence="6 8" id="KW-0472">Membrane</keyword>
<accession>A0A2X1VGR5</accession>
<dbReference type="PANTHER" id="PTHR23063">
    <property type="entry name" value="PHOSPHOLIPID ACYLTRANSFERASE"/>
    <property type="match status" value="1"/>
</dbReference>
<dbReference type="Pfam" id="PF01553">
    <property type="entry name" value="Acyltransferase"/>
    <property type="match status" value="1"/>
</dbReference>
<keyword evidence="7 10" id="KW-0012">Acyltransferase</keyword>
<proteinExistence type="predicted"/>
<evidence type="ECO:0000256" key="3">
    <source>
        <dbReference type="ARBA" id="ARBA00022692"/>
    </source>
</evidence>
<dbReference type="InterPro" id="IPR002123">
    <property type="entry name" value="Plipid/glycerol_acylTrfase"/>
</dbReference>
<dbReference type="SUPFAM" id="SSF69593">
    <property type="entry name" value="Glycerol-3-phosphate (1)-acyltransferase"/>
    <property type="match status" value="1"/>
</dbReference>
<dbReference type="GO" id="GO:0016020">
    <property type="term" value="C:membrane"/>
    <property type="evidence" value="ECO:0007669"/>
    <property type="project" value="UniProtKB-SubCell"/>
</dbReference>
<comment type="subcellular location">
    <subcellularLocation>
        <location evidence="1">Membrane</location>
    </subcellularLocation>
</comment>
<protein>
    <submittedName>
        <fullName evidence="10">1-acyl-sn-glycerol-3-phosphate acyltransferase</fullName>
        <ecNumber evidence="10">2.3.1.51</ecNumber>
    </submittedName>
</protein>
<dbReference type="AlphaFoldDB" id="A0A2X1VGR5"/>
<dbReference type="RefSeq" id="WP_258404719.1">
    <property type="nucleotide sequence ID" value="NZ_UATH01000001.1"/>
</dbReference>
<dbReference type="SMART" id="SM00563">
    <property type="entry name" value="PlsC"/>
    <property type="match status" value="1"/>
</dbReference>
<evidence type="ECO:0000313" key="10">
    <source>
        <dbReference type="EMBL" id="SPY07580.1"/>
    </source>
</evidence>
<keyword evidence="4 8" id="KW-1133">Transmembrane helix</keyword>
<gene>
    <name evidence="10" type="primary">plsC_1</name>
    <name evidence="10" type="ORF">NCTC11009_00791</name>
</gene>
<feature type="domain" description="Phospholipid/glycerol acyltransferase" evidence="9">
    <location>
        <begin position="69"/>
        <end position="181"/>
    </location>
</feature>